<protein>
    <submittedName>
        <fullName evidence="2">Uncharacterized protein</fullName>
    </submittedName>
</protein>
<evidence type="ECO:0000313" key="2">
    <source>
        <dbReference type="EMBL" id="GMH31782.1"/>
    </source>
</evidence>
<feature type="region of interest" description="Disordered" evidence="1">
    <location>
        <begin position="30"/>
        <end position="54"/>
    </location>
</feature>
<dbReference type="Proteomes" id="UP001279734">
    <property type="component" value="Unassembled WGS sequence"/>
</dbReference>
<reference evidence="2" key="1">
    <citation type="submission" date="2023-05" db="EMBL/GenBank/DDBJ databases">
        <title>Nepenthes gracilis genome sequencing.</title>
        <authorList>
            <person name="Fukushima K."/>
        </authorList>
    </citation>
    <scope>NUCLEOTIDE SEQUENCE</scope>
    <source>
        <strain evidence="2">SING2019-196</strain>
    </source>
</reference>
<proteinExistence type="predicted"/>
<dbReference type="AlphaFoldDB" id="A0AAD3Y6R4"/>
<accession>A0AAD3Y6R4</accession>
<gene>
    <name evidence="2" type="ORF">Nepgr_033626</name>
</gene>
<evidence type="ECO:0000256" key="1">
    <source>
        <dbReference type="SAM" id="MobiDB-lite"/>
    </source>
</evidence>
<organism evidence="2 3">
    <name type="scientific">Nepenthes gracilis</name>
    <name type="common">Slender pitcher plant</name>
    <dbReference type="NCBI Taxonomy" id="150966"/>
    <lineage>
        <taxon>Eukaryota</taxon>
        <taxon>Viridiplantae</taxon>
        <taxon>Streptophyta</taxon>
        <taxon>Embryophyta</taxon>
        <taxon>Tracheophyta</taxon>
        <taxon>Spermatophyta</taxon>
        <taxon>Magnoliopsida</taxon>
        <taxon>eudicotyledons</taxon>
        <taxon>Gunneridae</taxon>
        <taxon>Pentapetalae</taxon>
        <taxon>Caryophyllales</taxon>
        <taxon>Nepenthaceae</taxon>
        <taxon>Nepenthes</taxon>
    </lineage>
</organism>
<evidence type="ECO:0000313" key="3">
    <source>
        <dbReference type="Proteomes" id="UP001279734"/>
    </source>
</evidence>
<comment type="caution">
    <text evidence="2">The sequence shown here is derived from an EMBL/GenBank/DDBJ whole genome shotgun (WGS) entry which is preliminary data.</text>
</comment>
<keyword evidence="3" id="KW-1185">Reference proteome</keyword>
<sequence>MLMVALLLSKGTSRVKIGYKAHDSLKPDVTRPVPGVTTGPLMEGSSVEISSDATTSITEVDVPSDLPVSDAQIDRFPDEDPENLEAMELEGGFLSQESACTAPGIYSTCEDGPCSLPLQADEDPPCAPDVVGSVADSLDALEPPSIDYDRAGSTPRCKVLAPCGDICHPINFRRSTQDCLSLWVSVDDGPIPGADVELVPPSDGAAPETELAPVIDPNLTPSPIARIVKKYSLGVSKLEEPSASSSVGSSIRAKEKPQSSRYVSGAKCGRSGISRSAAFGPEWKGVVCDWNAKFPECCSCLQIPECLYLGSGVHTFSKTPEWLAMEGSARALKLLLNLLGAPGFGGDLIGCEGISGLSSTLATGGGHALRASVLAGFAIVFFL</sequence>
<name>A0AAD3Y6R4_NEPGR</name>
<dbReference type="EMBL" id="BSYO01000041">
    <property type="protein sequence ID" value="GMH31782.1"/>
    <property type="molecule type" value="Genomic_DNA"/>
</dbReference>